<keyword evidence="2" id="KW-0238">DNA-binding</keyword>
<dbReference type="Pfam" id="PF00027">
    <property type="entry name" value="cNMP_binding"/>
    <property type="match status" value="1"/>
</dbReference>
<dbReference type="InterPro" id="IPR014710">
    <property type="entry name" value="RmlC-like_jellyroll"/>
</dbReference>
<proteinExistence type="predicted"/>
<dbReference type="InterPro" id="IPR036390">
    <property type="entry name" value="WH_DNA-bd_sf"/>
</dbReference>
<sequence>MRVQETRADQDIVREGDRPSHCCLLLDGFACRYKFTQTGRRQIFAFHTPGDIPDILTLHLKTMDHSLGTITSCTLAFIAHDHLRDLLRRHPRLTDVFWRDTLIDAAIFREWMLGIGRRSAKTRIAHLFCEMVTRLTAVDLVDGNRSPLPITQTELGDALGLSTVHVNRTLQELRGDALLEWEGGVLTVLDWAGLKQVGEFDPSYLHLDPTHFDR</sequence>
<evidence type="ECO:0000256" key="1">
    <source>
        <dbReference type="ARBA" id="ARBA00023015"/>
    </source>
</evidence>
<feature type="domain" description="HTH crp-type" evidence="4">
    <location>
        <begin position="118"/>
        <end position="192"/>
    </location>
</feature>
<evidence type="ECO:0000256" key="2">
    <source>
        <dbReference type="ARBA" id="ARBA00023125"/>
    </source>
</evidence>
<gene>
    <name evidence="5" type="ORF">F0L46_08905</name>
</gene>
<dbReference type="InterPro" id="IPR018490">
    <property type="entry name" value="cNMP-bd_dom_sf"/>
</dbReference>
<dbReference type="SUPFAM" id="SSF51206">
    <property type="entry name" value="cAMP-binding domain-like"/>
    <property type="match status" value="1"/>
</dbReference>
<accession>A0A5B2VGZ1</accession>
<protein>
    <submittedName>
        <fullName evidence="5">Crp/Fnr family transcriptional regulator</fullName>
    </submittedName>
</protein>
<evidence type="ECO:0000256" key="3">
    <source>
        <dbReference type="ARBA" id="ARBA00023163"/>
    </source>
</evidence>
<evidence type="ECO:0000313" key="6">
    <source>
        <dbReference type="Proteomes" id="UP000323142"/>
    </source>
</evidence>
<evidence type="ECO:0000259" key="4">
    <source>
        <dbReference type="PROSITE" id="PS51063"/>
    </source>
</evidence>
<reference evidence="5 6" key="1">
    <citation type="submission" date="2019-09" db="EMBL/GenBank/DDBJ databases">
        <title>Salinarimonas rosea gen. nov., sp. nov., a new member of the a-2 subgroup of the Proteobacteria.</title>
        <authorList>
            <person name="Liu J."/>
        </authorList>
    </citation>
    <scope>NUCLEOTIDE SEQUENCE [LARGE SCALE GENOMIC DNA]</scope>
    <source>
        <strain evidence="5 6">BN140002</strain>
    </source>
</reference>
<dbReference type="GO" id="GO:0006355">
    <property type="term" value="P:regulation of DNA-templated transcription"/>
    <property type="evidence" value="ECO:0007669"/>
    <property type="project" value="InterPro"/>
</dbReference>
<keyword evidence="1" id="KW-0805">Transcription regulation</keyword>
<reference evidence="5 6" key="2">
    <citation type="submission" date="2019-09" db="EMBL/GenBank/DDBJ databases">
        <authorList>
            <person name="Jin C."/>
        </authorList>
    </citation>
    <scope>NUCLEOTIDE SEQUENCE [LARGE SCALE GENOMIC DNA]</scope>
    <source>
        <strain evidence="5 6">BN140002</strain>
    </source>
</reference>
<organism evidence="5 6">
    <name type="scientific">Salinarimonas soli</name>
    <dbReference type="NCBI Taxonomy" id="1638099"/>
    <lineage>
        <taxon>Bacteria</taxon>
        <taxon>Pseudomonadati</taxon>
        <taxon>Pseudomonadota</taxon>
        <taxon>Alphaproteobacteria</taxon>
        <taxon>Hyphomicrobiales</taxon>
        <taxon>Salinarimonadaceae</taxon>
        <taxon>Salinarimonas</taxon>
    </lineage>
</organism>
<dbReference type="GO" id="GO:0003677">
    <property type="term" value="F:DNA binding"/>
    <property type="evidence" value="ECO:0007669"/>
    <property type="project" value="UniProtKB-KW"/>
</dbReference>
<dbReference type="InterPro" id="IPR000595">
    <property type="entry name" value="cNMP-bd_dom"/>
</dbReference>
<dbReference type="OrthoDB" id="7584044at2"/>
<dbReference type="SMART" id="SM00419">
    <property type="entry name" value="HTH_CRP"/>
    <property type="match status" value="1"/>
</dbReference>
<dbReference type="Gene3D" id="1.10.10.10">
    <property type="entry name" value="Winged helix-like DNA-binding domain superfamily/Winged helix DNA-binding domain"/>
    <property type="match status" value="1"/>
</dbReference>
<dbReference type="PROSITE" id="PS51063">
    <property type="entry name" value="HTH_CRP_2"/>
    <property type="match status" value="1"/>
</dbReference>
<dbReference type="Gene3D" id="2.60.120.10">
    <property type="entry name" value="Jelly Rolls"/>
    <property type="match status" value="1"/>
</dbReference>
<keyword evidence="3" id="KW-0804">Transcription</keyword>
<evidence type="ECO:0000313" key="5">
    <source>
        <dbReference type="EMBL" id="KAA2237816.1"/>
    </source>
</evidence>
<dbReference type="InterPro" id="IPR036388">
    <property type="entry name" value="WH-like_DNA-bd_sf"/>
</dbReference>
<dbReference type="Pfam" id="PF13545">
    <property type="entry name" value="HTH_Crp_2"/>
    <property type="match status" value="1"/>
</dbReference>
<comment type="caution">
    <text evidence="5">The sequence shown here is derived from an EMBL/GenBank/DDBJ whole genome shotgun (WGS) entry which is preliminary data.</text>
</comment>
<dbReference type="EMBL" id="VUOA01000018">
    <property type="protein sequence ID" value="KAA2237816.1"/>
    <property type="molecule type" value="Genomic_DNA"/>
</dbReference>
<keyword evidence="6" id="KW-1185">Reference proteome</keyword>
<dbReference type="InterPro" id="IPR012318">
    <property type="entry name" value="HTH_CRP"/>
</dbReference>
<dbReference type="CDD" id="cd00038">
    <property type="entry name" value="CAP_ED"/>
    <property type="match status" value="1"/>
</dbReference>
<dbReference type="Proteomes" id="UP000323142">
    <property type="component" value="Unassembled WGS sequence"/>
</dbReference>
<name>A0A5B2VGZ1_9HYPH</name>
<dbReference type="SUPFAM" id="SSF46785">
    <property type="entry name" value="Winged helix' DNA-binding domain"/>
    <property type="match status" value="1"/>
</dbReference>
<dbReference type="AlphaFoldDB" id="A0A5B2VGZ1"/>